<sequence length="370" mass="41288">MVRRDREKTVVWCANGNEPVQAGATVVLADDGQLSLKDQEGQEVWNAEVNVTVTYAAMLDNGNFILASGDGSVRWQSFDHPSDTILPSQVLAVGKELRSRLMDTDYSSGRFKLSVRSDGNLTFYPLNIMTGFEYDPYWATNTTGNGSRLVFNESTGTIYLALNNTNVDLLPERIYSMKNFYQRATLDFDGVFRRYIYPKNVKSGAGWTTVGFQPPDICRNLTSKTGSGACGFNSYCTSGGGNQSVDCVCPPDYSFLDPNRKYKGCTPNFAPQNCNGRFTLTEMINVDWPLSAYEHLAPIDEDRCRRECLGDCNCAVAIYQYEGGNCWKKRLPLSNGKRGDYVDRRAFVKVPKGKFFPCIPAEFSSQASNY</sequence>
<dbReference type="CDD" id="cd01098">
    <property type="entry name" value="PAN_AP_plant"/>
    <property type="match status" value="1"/>
</dbReference>
<dbReference type="PROSITE" id="PS50927">
    <property type="entry name" value="BULB_LECTIN"/>
    <property type="match status" value="1"/>
</dbReference>
<evidence type="ECO:0000259" key="2">
    <source>
        <dbReference type="PROSITE" id="PS50927"/>
    </source>
</evidence>
<dbReference type="SUPFAM" id="SSF51110">
    <property type="entry name" value="alpha-D-mannose-specific plant lectins"/>
    <property type="match status" value="1"/>
</dbReference>
<dbReference type="FunFam" id="2.90.10.30:FF:000001">
    <property type="entry name" value="Serine/threonine-protein kinase"/>
    <property type="match status" value="1"/>
</dbReference>
<evidence type="ECO:0000256" key="1">
    <source>
        <dbReference type="ARBA" id="ARBA00022729"/>
    </source>
</evidence>
<dbReference type="InterPro" id="IPR036426">
    <property type="entry name" value="Bulb-type_lectin_dom_sf"/>
</dbReference>
<dbReference type="InterPro" id="IPR003609">
    <property type="entry name" value="Pan_app"/>
</dbReference>
<accession>A0A8N4IFB2</accession>
<dbReference type="OrthoDB" id="1930390at2759"/>
<proteinExistence type="predicted"/>
<evidence type="ECO:0000313" key="3">
    <source>
        <dbReference type="Proteomes" id="UP000504607"/>
    </source>
</evidence>
<dbReference type="InterPro" id="IPR051343">
    <property type="entry name" value="G-type_lectin_kinases/EP1-like"/>
</dbReference>
<dbReference type="Gene3D" id="2.90.10.10">
    <property type="entry name" value="Bulb-type lectin domain"/>
    <property type="match status" value="1"/>
</dbReference>
<dbReference type="Proteomes" id="UP000504607">
    <property type="component" value="Chromosome 1"/>
</dbReference>
<protein>
    <submittedName>
        <fullName evidence="4">G-type lectin S-receptor-like serine/threonine-protein kinase LECRK3</fullName>
    </submittedName>
</protein>
<organism evidence="3 4">
    <name type="scientific">Elaeis guineensis var. tenera</name>
    <name type="common">Oil palm</name>
    <dbReference type="NCBI Taxonomy" id="51953"/>
    <lineage>
        <taxon>Eukaryota</taxon>
        <taxon>Viridiplantae</taxon>
        <taxon>Streptophyta</taxon>
        <taxon>Embryophyta</taxon>
        <taxon>Tracheophyta</taxon>
        <taxon>Spermatophyta</taxon>
        <taxon>Magnoliopsida</taxon>
        <taxon>Liliopsida</taxon>
        <taxon>Arecaceae</taxon>
        <taxon>Arecoideae</taxon>
        <taxon>Cocoseae</taxon>
        <taxon>Elaeidinae</taxon>
        <taxon>Elaeis</taxon>
    </lineage>
</organism>
<keyword evidence="3" id="KW-1185">Reference proteome</keyword>
<gene>
    <name evidence="4" type="primary">LOC109505913</name>
</gene>
<feature type="domain" description="Bulb-type lectin" evidence="2">
    <location>
        <begin position="1"/>
        <end position="79"/>
    </location>
</feature>
<dbReference type="Pfam" id="PF08276">
    <property type="entry name" value="PAN_2"/>
    <property type="match status" value="1"/>
</dbReference>
<name>A0A8N4IFB2_ELAGV</name>
<keyword evidence="1" id="KW-0732">Signal</keyword>
<dbReference type="PANTHER" id="PTHR47976">
    <property type="entry name" value="G-TYPE LECTIN S-RECEPTOR-LIKE SERINE/THREONINE-PROTEIN KINASE SD2-5"/>
    <property type="match status" value="1"/>
</dbReference>
<dbReference type="GO" id="GO:0051707">
    <property type="term" value="P:response to other organism"/>
    <property type="evidence" value="ECO:0007669"/>
    <property type="project" value="UniProtKB-ARBA"/>
</dbReference>
<dbReference type="InterPro" id="IPR001480">
    <property type="entry name" value="Bulb-type_lectin_dom"/>
</dbReference>
<reference evidence="4" key="1">
    <citation type="submission" date="2025-08" db="UniProtKB">
        <authorList>
            <consortium name="RefSeq"/>
        </authorList>
    </citation>
    <scope>IDENTIFICATION</scope>
</reference>
<dbReference type="Gene3D" id="2.90.10.30">
    <property type="match status" value="1"/>
</dbReference>
<dbReference type="AlphaFoldDB" id="A0A8N4IFB2"/>
<evidence type="ECO:0000313" key="4">
    <source>
        <dbReference type="RefSeq" id="XP_029121994.1"/>
    </source>
</evidence>
<dbReference type="PANTHER" id="PTHR47976:SF108">
    <property type="entry name" value="G-TYPE LECTIN S-RECEPTOR-LIKE SERINE_THREONINE-PROTEIN KINASE LECRK1"/>
    <property type="match status" value="1"/>
</dbReference>
<dbReference type="Pfam" id="PF01453">
    <property type="entry name" value="B_lectin"/>
    <property type="match status" value="1"/>
</dbReference>
<dbReference type="RefSeq" id="XP_029121994.1">
    <property type="nucleotide sequence ID" value="XM_029266161.1"/>
</dbReference>